<keyword evidence="5" id="KW-0472">Membrane</keyword>
<comment type="subcellular location">
    <subcellularLocation>
        <location evidence="1">Cell membrane</location>
        <topology evidence="1">Peripheral membrane protein</topology>
    </subcellularLocation>
</comment>
<sequence length="289" mass="31029">MVMNNKAMNTGSNAGPALADGSSSVEAGAYGLDIENLDMTLNGKHLLNKVCLHVEPGKVTGLAGESGSGKSLTSLSVLKLFPDDAKVTGRIMYKGRNLLDLSEHSINGIRGREIALVFQDPTASLHPMISIQGQMTDHMRHHLGLSKKDAIAKAEHLLAMVHIPDPVGALKKYPHQFSGGQLQRIAIAMAMACDPTILIADEPTTALDVTVQAEILHLLRELCDKFGLTLILVTHDLGVMSALADNIAVMKAGEIVEYGTRHDIITDPKNPYTKSLIDALPMNMMKRGA</sequence>
<dbReference type="GO" id="GO:0005524">
    <property type="term" value="F:ATP binding"/>
    <property type="evidence" value="ECO:0007669"/>
    <property type="project" value="UniProtKB-KW"/>
</dbReference>
<dbReference type="PROSITE" id="PS00211">
    <property type="entry name" value="ABC_TRANSPORTER_1"/>
    <property type="match status" value="1"/>
</dbReference>
<comment type="caution">
    <text evidence="7">The sequence shown here is derived from an EMBL/GenBank/DDBJ whole genome shotgun (WGS) entry which is preliminary data.</text>
</comment>
<keyword evidence="3" id="KW-0813">Transport</keyword>
<protein>
    <submittedName>
        <fullName evidence="7">ABC transporter ATP-binding protein</fullName>
    </submittedName>
</protein>
<dbReference type="InterPro" id="IPR003439">
    <property type="entry name" value="ABC_transporter-like_ATP-bd"/>
</dbReference>
<keyword evidence="7" id="KW-0547">Nucleotide-binding</keyword>
<feature type="domain" description="ABC transporter" evidence="6">
    <location>
        <begin position="32"/>
        <end position="277"/>
    </location>
</feature>
<dbReference type="PANTHER" id="PTHR43297">
    <property type="entry name" value="OLIGOPEPTIDE TRANSPORT ATP-BINDING PROTEIN APPD"/>
    <property type="match status" value="1"/>
</dbReference>
<dbReference type="Pfam" id="PF00005">
    <property type="entry name" value="ABC_tran"/>
    <property type="match status" value="1"/>
</dbReference>
<dbReference type="EMBL" id="JAHBBH010000006">
    <property type="protein sequence ID" value="MBW3092062.1"/>
    <property type="molecule type" value="Genomic_DNA"/>
</dbReference>
<dbReference type="InterPro" id="IPR017871">
    <property type="entry name" value="ABC_transporter-like_CS"/>
</dbReference>
<evidence type="ECO:0000256" key="2">
    <source>
        <dbReference type="ARBA" id="ARBA00005417"/>
    </source>
</evidence>
<organism evidence="7 8">
    <name type="scientific">Bifidobacterium miconis</name>
    <dbReference type="NCBI Taxonomy" id="2834435"/>
    <lineage>
        <taxon>Bacteria</taxon>
        <taxon>Bacillati</taxon>
        <taxon>Actinomycetota</taxon>
        <taxon>Actinomycetes</taxon>
        <taxon>Bifidobacteriales</taxon>
        <taxon>Bifidobacteriaceae</taxon>
        <taxon>Bifidobacterium</taxon>
    </lineage>
</organism>
<dbReference type="SMART" id="SM00382">
    <property type="entry name" value="AAA"/>
    <property type="match status" value="1"/>
</dbReference>
<keyword evidence="4" id="KW-1003">Cell membrane</keyword>
<dbReference type="CDD" id="cd03257">
    <property type="entry name" value="ABC_NikE_OppD_transporters"/>
    <property type="match status" value="1"/>
</dbReference>
<dbReference type="PROSITE" id="PS50893">
    <property type="entry name" value="ABC_TRANSPORTER_2"/>
    <property type="match status" value="1"/>
</dbReference>
<evidence type="ECO:0000256" key="1">
    <source>
        <dbReference type="ARBA" id="ARBA00004202"/>
    </source>
</evidence>
<reference evidence="7 8" key="1">
    <citation type="submission" date="2021-05" db="EMBL/GenBank/DDBJ databases">
        <title>Phylogenetic classification of ten novel species belonging to the genus Bifidobacterium comprising B. colchicus sp. nov., B. abeli sp. nov., B. bicoloris sp. nov., B. guerezis sp. nov., B. rosaliae sp. nov., B. santillanensis sp. nov., B. argentati sp. nov., B. amazzoni sp. nov., B. pluviali sp. nov., and B. pinnaculum sp. nov.</title>
        <authorList>
            <person name="Lugli G.A."/>
            <person name="Ruiz Garcia L."/>
            <person name="Margolles A."/>
            <person name="Ventura M."/>
        </authorList>
    </citation>
    <scope>NUCLEOTIDE SEQUENCE [LARGE SCALE GENOMIC DNA]</scope>
    <source>
        <strain evidence="7 8">82T10</strain>
    </source>
</reference>
<proteinExistence type="inferred from homology"/>
<evidence type="ECO:0000256" key="5">
    <source>
        <dbReference type="ARBA" id="ARBA00023136"/>
    </source>
</evidence>
<evidence type="ECO:0000256" key="3">
    <source>
        <dbReference type="ARBA" id="ARBA00022448"/>
    </source>
</evidence>
<keyword evidence="8" id="KW-1185">Reference proteome</keyword>
<gene>
    <name evidence="7" type="ORF">KIH79_03650</name>
</gene>
<dbReference type="RefSeq" id="WP_219058160.1">
    <property type="nucleotide sequence ID" value="NZ_JAHBBH010000006.1"/>
</dbReference>
<dbReference type="InterPro" id="IPR050388">
    <property type="entry name" value="ABC_Ni/Peptide_Import"/>
</dbReference>
<evidence type="ECO:0000313" key="8">
    <source>
        <dbReference type="Proteomes" id="UP000700815"/>
    </source>
</evidence>
<dbReference type="Proteomes" id="UP000700815">
    <property type="component" value="Unassembled WGS sequence"/>
</dbReference>
<evidence type="ECO:0000256" key="4">
    <source>
        <dbReference type="ARBA" id="ARBA00022475"/>
    </source>
</evidence>
<accession>A0ABS6WFK4</accession>
<dbReference type="InterPro" id="IPR003593">
    <property type="entry name" value="AAA+_ATPase"/>
</dbReference>
<comment type="similarity">
    <text evidence="2">Belongs to the ABC transporter superfamily.</text>
</comment>
<name>A0ABS6WFK4_9BIFI</name>
<dbReference type="PANTHER" id="PTHR43297:SF2">
    <property type="entry name" value="DIPEPTIDE TRANSPORT ATP-BINDING PROTEIN DPPD"/>
    <property type="match status" value="1"/>
</dbReference>
<evidence type="ECO:0000259" key="6">
    <source>
        <dbReference type="PROSITE" id="PS50893"/>
    </source>
</evidence>
<evidence type="ECO:0000313" key="7">
    <source>
        <dbReference type="EMBL" id="MBW3092062.1"/>
    </source>
</evidence>
<keyword evidence="7" id="KW-0067">ATP-binding</keyword>